<evidence type="ECO:0000256" key="6">
    <source>
        <dbReference type="SAM" id="Phobius"/>
    </source>
</evidence>
<reference evidence="9" key="1">
    <citation type="journal article" date="2019" name="Int. J. Syst. Evol. Microbiol.">
        <title>The Global Catalogue of Microorganisms (GCM) 10K type strain sequencing project: providing services to taxonomists for standard genome sequencing and annotation.</title>
        <authorList>
            <consortium name="The Broad Institute Genomics Platform"/>
            <consortium name="The Broad Institute Genome Sequencing Center for Infectious Disease"/>
            <person name="Wu L."/>
            <person name="Ma J."/>
        </authorList>
    </citation>
    <scope>NUCLEOTIDE SEQUENCE [LARGE SCALE GENOMIC DNA]</scope>
    <source>
        <strain evidence="9">KCTC 42217</strain>
    </source>
</reference>
<dbReference type="PANTHER" id="PTHR10434:SF64">
    <property type="entry name" value="1-ACYL-SN-GLYCEROL-3-PHOSPHATE ACYLTRANSFERASE-RELATED"/>
    <property type="match status" value="1"/>
</dbReference>
<keyword evidence="3" id="KW-0808">Transferase</keyword>
<evidence type="ECO:0000313" key="8">
    <source>
        <dbReference type="EMBL" id="MFD2161922.1"/>
    </source>
</evidence>
<evidence type="ECO:0000256" key="5">
    <source>
        <dbReference type="ARBA" id="ARBA00023315"/>
    </source>
</evidence>
<keyword evidence="2" id="KW-0444">Lipid biosynthesis</keyword>
<protein>
    <submittedName>
        <fullName evidence="8">Lysophospholipid acyltransferase family protein</fullName>
    </submittedName>
</protein>
<proteinExistence type="predicted"/>
<evidence type="ECO:0000256" key="1">
    <source>
        <dbReference type="ARBA" id="ARBA00005189"/>
    </source>
</evidence>
<name>A0ABW4ZJW6_9SPHI</name>
<organism evidence="8 9">
    <name type="scientific">Paradesertivirga mongoliensis</name>
    <dbReference type="NCBI Taxonomy" id="2100740"/>
    <lineage>
        <taxon>Bacteria</taxon>
        <taxon>Pseudomonadati</taxon>
        <taxon>Bacteroidota</taxon>
        <taxon>Sphingobacteriia</taxon>
        <taxon>Sphingobacteriales</taxon>
        <taxon>Sphingobacteriaceae</taxon>
        <taxon>Paradesertivirga</taxon>
    </lineage>
</organism>
<evidence type="ECO:0000313" key="9">
    <source>
        <dbReference type="Proteomes" id="UP001597387"/>
    </source>
</evidence>
<keyword evidence="6" id="KW-0472">Membrane</keyword>
<keyword evidence="4" id="KW-0443">Lipid metabolism</keyword>
<accession>A0ABW4ZJW6</accession>
<evidence type="ECO:0000256" key="4">
    <source>
        <dbReference type="ARBA" id="ARBA00023098"/>
    </source>
</evidence>
<sequence length="245" mass="27803">MSKFLGYIFSPLQYLTFCIFLLIFHPIQWISLKLGGYSAHKRSVDILNFFLVSTYYCVGCHVRFNNKFELPPDRSIVFVANHQSMYDIAPLIWHLRKYHAKFISKIELTRQPIPSIPFNLIHGGGANIDRKDPKQSISEILKLAGRMRENKWSAVIFPEGTRTKNGKMKPFATGGVVTLLKKVPDALVVPIAIQGSWELTQYGLYPLRFGQGITYTVLEPIASGKKSHEEVVAEAEQKIKSFVEG</sequence>
<dbReference type="Proteomes" id="UP001597387">
    <property type="component" value="Unassembled WGS sequence"/>
</dbReference>
<dbReference type="InterPro" id="IPR002123">
    <property type="entry name" value="Plipid/glycerol_acylTrfase"/>
</dbReference>
<evidence type="ECO:0000259" key="7">
    <source>
        <dbReference type="SMART" id="SM00563"/>
    </source>
</evidence>
<keyword evidence="6" id="KW-1133">Transmembrane helix</keyword>
<dbReference type="Pfam" id="PF01553">
    <property type="entry name" value="Acyltransferase"/>
    <property type="match status" value="1"/>
</dbReference>
<dbReference type="EMBL" id="JBHUHZ010000001">
    <property type="protein sequence ID" value="MFD2161922.1"/>
    <property type="molecule type" value="Genomic_DNA"/>
</dbReference>
<keyword evidence="5 8" id="KW-0012">Acyltransferase</keyword>
<gene>
    <name evidence="8" type="ORF">ACFSJU_05915</name>
</gene>
<evidence type="ECO:0000256" key="3">
    <source>
        <dbReference type="ARBA" id="ARBA00022679"/>
    </source>
</evidence>
<evidence type="ECO:0000256" key="2">
    <source>
        <dbReference type="ARBA" id="ARBA00022516"/>
    </source>
</evidence>
<feature type="transmembrane region" description="Helical" evidence="6">
    <location>
        <begin position="12"/>
        <end position="32"/>
    </location>
</feature>
<feature type="domain" description="Phospholipid/glycerol acyltransferase" evidence="7">
    <location>
        <begin position="76"/>
        <end position="196"/>
    </location>
</feature>
<keyword evidence="9" id="KW-1185">Reference proteome</keyword>
<dbReference type="SMART" id="SM00563">
    <property type="entry name" value="PlsC"/>
    <property type="match status" value="1"/>
</dbReference>
<dbReference type="PANTHER" id="PTHR10434">
    <property type="entry name" value="1-ACYL-SN-GLYCEROL-3-PHOSPHATE ACYLTRANSFERASE"/>
    <property type="match status" value="1"/>
</dbReference>
<comment type="pathway">
    <text evidence="1">Lipid metabolism.</text>
</comment>
<dbReference type="CDD" id="cd07989">
    <property type="entry name" value="LPLAT_AGPAT-like"/>
    <property type="match status" value="1"/>
</dbReference>
<dbReference type="RefSeq" id="WP_255898294.1">
    <property type="nucleotide sequence ID" value="NZ_JAFMZO010000001.1"/>
</dbReference>
<comment type="caution">
    <text evidence="8">The sequence shown here is derived from an EMBL/GenBank/DDBJ whole genome shotgun (WGS) entry which is preliminary data.</text>
</comment>
<dbReference type="GO" id="GO:0016746">
    <property type="term" value="F:acyltransferase activity"/>
    <property type="evidence" value="ECO:0007669"/>
    <property type="project" value="UniProtKB-KW"/>
</dbReference>
<keyword evidence="6" id="KW-0812">Transmembrane</keyword>
<dbReference type="SUPFAM" id="SSF69593">
    <property type="entry name" value="Glycerol-3-phosphate (1)-acyltransferase"/>
    <property type="match status" value="1"/>
</dbReference>